<dbReference type="AlphaFoldDB" id="A0A0C3Q947"/>
<reference evidence="8 9" key="1">
    <citation type="submission" date="2014-04" db="EMBL/GenBank/DDBJ databases">
        <authorList>
            <consortium name="DOE Joint Genome Institute"/>
            <person name="Kuo A."/>
            <person name="Girlanda M."/>
            <person name="Perotto S."/>
            <person name="Kohler A."/>
            <person name="Nagy L.G."/>
            <person name="Floudas D."/>
            <person name="Copeland A."/>
            <person name="Barry K.W."/>
            <person name="Cichocki N."/>
            <person name="Veneault-Fourrey C."/>
            <person name="LaButti K."/>
            <person name="Lindquist E.A."/>
            <person name="Lipzen A."/>
            <person name="Lundell T."/>
            <person name="Morin E."/>
            <person name="Murat C."/>
            <person name="Sun H."/>
            <person name="Tunlid A."/>
            <person name="Henrissat B."/>
            <person name="Grigoriev I.V."/>
            <person name="Hibbett D.S."/>
            <person name="Martin F."/>
            <person name="Nordberg H.P."/>
            <person name="Cantor M.N."/>
            <person name="Hua S.X."/>
        </authorList>
    </citation>
    <scope>NUCLEOTIDE SEQUENCE [LARGE SCALE GENOMIC DNA]</scope>
    <source>
        <strain evidence="8 9">MUT 4182</strain>
    </source>
</reference>
<evidence type="ECO:0000256" key="1">
    <source>
        <dbReference type="ARBA" id="ARBA00004141"/>
    </source>
</evidence>
<feature type="compositionally biased region" description="Polar residues" evidence="5">
    <location>
        <begin position="1"/>
        <end position="14"/>
    </location>
</feature>
<feature type="domain" description="Sugar phosphate transporter" evidence="7">
    <location>
        <begin position="113"/>
        <end position="420"/>
    </location>
</feature>
<feature type="transmembrane region" description="Helical" evidence="6">
    <location>
        <begin position="142"/>
        <end position="160"/>
    </location>
</feature>
<evidence type="ECO:0000256" key="2">
    <source>
        <dbReference type="ARBA" id="ARBA00022692"/>
    </source>
</evidence>
<sequence>MLSEKQNGFTNQESRWWPNGHNVTERAPPWTSLHKPGDTPPVSPKWKVAGGVGDLPKPATADHGHSILRSGLHLLASSLGMKSPPRLGLQAASSSTPSSSSSSPLFTSSMLRFMSLCMLWYASSALSSNTGKQIMNQFKFPVTLTFVQFGFVSGYCLLFANPWYGFTKLRRPTAAIMRNTLPMAVFQVGGHIFSSMAISRVPVSTVHTIKALSPLFTVAAYALLFGVRYSARTYVSLLPLTFGVMLACSFDLTLNNALGLICAFGSAIVFVTSNIFFKKIMPSQPAGGSNAPSVTPSHKLDKLNLLFYSSGLAFLLMIPIWAWSDFARLLEHDHHEPARHGPAPTHGVMYYFFLNGTVHWAQNIIAFAILSSTSPVTYSIASLVKRIVVILMAIAWFRQTVHPIQAFGIGMTFVGLWMYNNAKADVDRGENRMRRVEARMALALPTSRGEARALEATPGPSPTPNEAEWAKAGMPSYSMSSALQAQGGVVPVRPQHDRQSSLVPVSLMAAGPPPRTTNAGNGGARHPPVAPLRLDTSHRIPARSYHHGSKPGQPMSPTDSYPSPPASQDSPPQSAIPAFALSSSVPPTAASGNNMFSHRRPTVYESISGMNGVGAGEMKDVSAMDGVHVPIATAS</sequence>
<evidence type="ECO:0000256" key="4">
    <source>
        <dbReference type="ARBA" id="ARBA00023136"/>
    </source>
</evidence>
<feature type="compositionally biased region" description="Basic residues" evidence="5">
    <location>
        <begin position="540"/>
        <end position="549"/>
    </location>
</feature>
<dbReference type="InterPro" id="IPR004853">
    <property type="entry name" value="Sugar_P_trans_dom"/>
</dbReference>
<keyword evidence="4 6" id="KW-0472">Membrane</keyword>
<feature type="region of interest" description="Disordered" evidence="5">
    <location>
        <begin position="1"/>
        <end position="42"/>
    </location>
</feature>
<keyword evidence="9" id="KW-1185">Reference proteome</keyword>
<dbReference type="Pfam" id="PF03151">
    <property type="entry name" value="TPT"/>
    <property type="match status" value="1"/>
</dbReference>
<feature type="transmembrane region" description="Helical" evidence="6">
    <location>
        <begin position="258"/>
        <end position="277"/>
    </location>
</feature>
<feature type="region of interest" description="Disordered" evidence="5">
    <location>
        <begin position="450"/>
        <end position="469"/>
    </location>
</feature>
<feature type="transmembrane region" description="Helical" evidence="6">
    <location>
        <begin position="305"/>
        <end position="323"/>
    </location>
</feature>
<dbReference type="HOGENOM" id="CLU_019048_3_1_1"/>
<organism evidence="8 9">
    <name type="scientific">Tulasnella calospora MUT 4182</name>
    <dbReference type="NCBI Taxonomy" id="1051891"/>
    <lineage>
        <taxon>Eukaryota</taxon>
        <taxon>Fungi</taxon>
        <taxon>Dikarya</taxon>
        <taxon>Basidiomycota</taxon>
        <taxon>Agaricomycotina</taxon>
        <taxon>Agaricomycetes</taxon>
        <taxon>Cantharellales</taxon>
        <taxon>Tulasnellaceae</taxon>
        <taxon>Tulasnella</taxon>
    </lineage>
</organism>
<reference evidence="9" key="2">
    <citation type="submission" date="2015-01" db="EMBL/GenBank/DDBJ databases">
        <title>Evolutionary Origins and Diversification of the Mycorrhizal Mutualists.</title>
        <authorList>
            <consortium name="DOE Joint Genome Institute"/>
            <consortium name="Mycorrhizal Genomics Consortium"/>
            <person name="Kohler A."/>
            <person name="Kuo A."/>
            <person name="Nagy L.G."/>
            <person name="Floudas D."/>
            <person name="Copeland A."/>
            <person name="Barry K.W."/>
            <person name="Cichocki N."/>
            <person name="Veneault-Fourrey C."/>
            <person name="LaButti K."/>
            <person name="Lindquist E.A."/>
            <person name="Lipzen A."/>
            <person name="Lundell T."/>
            <person name="Morin E."/>
            <person name="Murat C."/>
            <person name="Riley R."/>
            <person name="Ohm R."/>
            <person name="Sun H."/>
            <person name="Tunlid A."/>
            <person name="Henrissat B."/>
            <person name="Grigoriev I.V."/>
            <person name="Hibbett D.S."/>
            <person name="Martin F."/>
        </authorList>
    </citation>
    <scope>NUCLEOTIDE SEQUENCE [LARGE SCALE GENOMIC DNA]</scope>
    <source>
        <strain evidence="9">MUT 4182</strain>
    </source>
</reference>
<dbReference type="OrthoDB" id="1588579at2759"/>
<dbReference type="STRING" id="1051891.A0A0C3Q947"/>
<proteinExistence type="predicted"/>
<evidence type="ECO:0000256" key="3">
    <source>
        <dbReference type="ARBA" id="ARBA00022989"/>
    </source>
</evidence>
<protein>
    <recommendedName>
        <fullName evidence="7">Sugar phosphate transporter domain-containing protein</fullName>
    </recommendedName>
</protein>
<evidence type="ECO:0000259" key="7">
    <source>
        <dbReference type="Pfam" id="PF03151"/>
    </source>
</evidence>
<feature type="transmembrane region" description="Helical" evidence="6">
    <location>
        <begin position="348"/>
        <end position="369"/>
    </location>
</feature>
<evidence type="ECO:0000313" key="8">
    <source>
        <dbReference type="EMBL" id="KIO26470.1"/>
    </source>
</evidence>
<feature type="transmembrane region" description="Helical" evidence="6">
    <location>
        <begin position="211"/>
        <end position="227"/>
    </location>
</feature>
<keyword evidence="3 6" id="KW-1133">Transmembrane helix</keyword>
<keyword evidence="2 6" id="KW-0812">Transmembrane</keyword>
<dbReference type="GO" id="GO:0016020">
    <property type="term" value="C:membrane"/>
    <property type="evidence" value="ECO:0007669"/>
    <property type="project" value="UniProtKB-SubCell"/>
</dbReference>
<name>A0A0C3Q947_9AGAM</name>
<feature type="region of interest" description="Disordered" evidence="5">
    <location>
        <begin position="506"/>
        <end position="578"/>
    </location>
</feature>
<feature type="transmembrane region" description="Helical" evidence="6">
    <location>
        <begin position="181"/>
        <end position="199"/>
    </location>
</feature>
<dbReference type="EMBL" id="KN823023">
    <property type="protein sequence ID" value="KIO26470.1"/>
    <property type="molecule type" value="Genomic_DNA"/>
</dbReference>
<accession>A0A0C3Q947</accession>
<evidence type="ECO:0000256" key="5">
    <source>
        <dbReference type="SAM" id="MobiDB-lite"/>
    </source>
</evidence>
<feature type="compositionally biased region" description="Low complexity" evidence="5">
    <location>
        <begin position="566"/>
        <end position="575"/>
    </location>
</feature>
<evidence type="ECO:0000256" key="6">
    <source>
        <dbReference type="SAM" id="Phobius"/>
    </source>
</evidence>
<comment type="subcellular location">
    <subcellularLocation>
        <location evidence="1">Membrane</location>
        <topology evidence="1">Multi-pass membrane protein</topology>
    </subcellularLocation>
</comment>
<evidence type="ECO:0000313" key="9">
    <source>
        <dbReference type="Proteomes" id="UP000054248"/>
    </source>
</evidence>
<gene>
    <name evidence="8" type="ORF">M407DRAFT_200450</name>
</gene>
<dbReference type="PANTHER" id="PTHR11132">
    <property type="entry name" value="SOLUTE CARRIER FAMILY 35"/>
    <property type="match status" value="1"/>
</dbReference>
<dbReference type="Proteomes" id="UP000054248">
    <property type="component" value="Unassembled WGS sequence"/>
</dbReference>
<dbReference type="SUPFAM" id="SSF103481">
    <property type="entry name" value="Multidrug resistance efflux transporter EmrE"/>
    <property type="match status" value="2"/>
</dbReference>
<dbReference type="InterPro" id="IPR037185">
    <property type="entry name" value="EmrE-like"/>
</dbReference>
<feature type="transmembrane region" description="Helical" evidence="6">
    <location>
        <begin position="234"/>
        <end position="252"/>
    </location>
</feature>
<dbReference type="InterPro" id="IPR050186">
    <property type="entry name" value="TPT_transporter"/>
</dbReference>